<dbReference type="Proteomes" id="UP000007519">
    <property type="component" value="Chromosome"/>
</dbReference>
<accession>H6KZC4</accession>
<keyword evidence="4" id="KW-1185">Reference proteome</keyword>
<evidence type="ECO:0000313" key="4">
    <source>
        <dbReference type="Proteomes" id="UP000007519"/>
    </source>
</evidence>
<dbReference type="HOGENOM" id="CLU_404846_0_0_10"/>
<keyword evidence="1" id="KW-0732">Signal</keyword>
<dbReference type="OrthoDB" id="1521787at2"/>
<sequence>MFNQKLTQVLVALAFLLSAGSLSAQTVLWGAGSSDTQIDSIGRFATDTIIGLDGLGWTVDSVAGKWEYSVDGISQGTFSSGTPGLTSPSVGDGVAFFDADFWFAQGANPQIGTITSPAFDLTGYEDSIVVLEFYAGLRDFRSTDNSAGFSTDGGATWTDFDVISAIGAPSGSAGEGMVLFDLSNIVNSATSLTNCHVRFSFEGDSYYYGVDDVTVRTSEAIYDIAIDENYNPPKVVGSKQLPLRMVNADEMGWGANIENNGIGGNINAGEAMLYVTVSEVSSGTVAVMDSMAVPAIAPGTDTALYMPGFSNGWMPTAAGDYRVDYSVSYSANMQIDTTNDVYTDFFTITADDYLSKVGRDLTGFPSADAATLPGVRAADGFLPAEHEWGSMYYIPNYTVTNGDSIVADSFLYTGATVNADTSVTEAVVQVRLYKFNDDDGSGFWTAQPTGPSDPELPIQALGVDTFELDLSLAFRQRAVALSNLSGGTGAVLQPNSFYVATVLCSDQINGLRNADNTTRHIFIGNSEDKYDFTIDSLPNYFIPASIVRSAYIDPTGTVTGLQDNQWYGAGYESGIVPSIGLTLTDAITINVTANEAVTTEFNIFPNPATEQISAKVELTEMNSNVEYIITDATGRVVIKEQKADLQSDVVTYDVSQLPAGVYFFTVRTAQGASSQKFVKQ</sequence>
<feature type="chain" id="PRO_5003604503" description="Secretion system C-terminal sorting domain-containing protein" evidence="1">
    <location>
        <begin position="25"/>
        <end position="680"/>
    </location>
</feature>
<reference evidence="3 4" key="1">
    <citation type="journal article" date="2012" name="Stand. Genomic Sci.">
        <title>Complete genome sequencing and analysis of Saprospira grandis str. Lewin, a predatory marine bacterium.</title>
        <authorList>
            <person name="Saw J.H."/>
            <person name="Yuryev A."/>
            <person name="Kanbe M."/>
            <person name="Hou S."/>
            <person name="Young A.G."/>
            <person name="Aizawa S."/>
            <person name="Alam M."/>
        </authorList>
    </citation>
    <scope>NUCLEOTIDE SEQUENCE [LARGE SCALE GENOMIC DNA]</scope>
    <source>
        <strain evidence="3 4">Lewin</strain>
    </source>
</reference>
<proteinExistence type="predicted"/>
<feature type="domain" description="Secretion system C-terminal sorting" evidence="2">
    <location>
        <begin position="603"/>
        <end position="678"/>
    </location>
</feature>
<organism evidence="3 4">
    <name type="scientific">Saprospira grandis (strain Lewin)</name>
    <dbReference type="NCBI Taxonomy" id="984262"/>
    <lineage>
        <taxon>Bacteria</taxon>
        <taxon>Pseudomonadati</taxon>
        <taxon>Bacteroidota</taxon>
        <taxon>Saprospiria</taxon>
        <taxon>Saprospirales</taxon>
        <taxon>Saprospiraceae</taxon>
        <taxon>Saprospira</taxon>
    </lineage>
</organism>
<protein>
    <recommendedName>
        <fullName evidence="2">Secretion system C-terminal sorting domain-containing protein</fullName>
    </recommendedName>
</protein>
<name>H6KZC4_SAPGL</name>
<dbReference type="InterPro" id="IPR026444">
    <property type="entry name" value="Secre_tail"/>
</dbReference>
<dbReference type="KEGG" id="sgn:SGRA_1779"/>
<evidence type="ECO:0000313" key="3">
    <source>
        <dbReference type="EMBL" id="AFC24514.1"/>
    </source>
</evidence>
<feature type="signal peptide" evidence="1">
    <location>
        <begin position="1"/>
        <end position="24"/>
    </location>
</feature>
<dbReference type="STRING" id="984262.SGRA_1779"/>
<dbReference type="Pfam" id="PF18962">
    <property type="entry name" value="Por_Secre_tail"/>
    <property type="match status" value="1"/>
</dbReference>
<dbReference type="EMBL" id="CP002831">
    <property type="protein sequence ID" value="AFC24514.1"/>
    <property type="molecule type" value="Genomic_DNA"/>
</dbReference>
<dbReference type="NCBIfam" id="TIGR04183">
    <property type="entry name" value="Por_Secre_tail"/>
    <property type="match status" value="1"/>
</dbReference>
<dbReference type="RefSeq" id="WP_015692146.1">
    <property type="nucleotide sequence ID" value="NC_016940.1"/>
</dbReference>
<gene>
    <name evidence="3" type="ordered locus">SGRA_1779</name>
</gene>
<evidence type="ECO:0000259" key="2">
    <source>
        <dbReference type="Pfam" id="PF18962"/>
    </source>
</evidence>
<evidence type="ECO:0000256" key="1">
    <source>
        <dbReference type="SAM" id="SignalP"/>
    </source>
</evidence>
<dbReference type="AlphaFoldDB" id="H6KZC4"/>